<dbReference type="RefSeq" id="WP_147656864.1">
    <property type="nucleotide sequence ID" value="NZ_BMFM01000001.1"/>
</dbReference>
<dbReference type="KEGG" id="yti:FNA67_15880"/>
<dbReference type="OrthoDB" id="9962326at2"/>
<dbReference type="EMBL" id="CP041690">
    <property type="protein sequence ID" value="QEE21575.1"/>
    <property type="molecule type" value="Genomic_DNA"/>
</dbReference>
<reference evidence="1 2" key="1">
    <citation type="journal article" date="2015" name="Int. J. Syst. Evol. Microbiol.">
        <title>Youhaiella tibetensis gen. nov., sp. nov., isolated from subsurface sediment.</title>
        <authorList>
            <person name="Wang Y.X."/>
            <person name="Huang F.Q."/>
            <person name="Nogi Y."/>
            <person name="Pang S.J."/>
            <person name="Wang P.K."/>
            <person name="Lv J."/>
        </authorList>
    </citation>
    <scope>NUCLEOTIDE SEQUENCE [LARGE SCALE GENOMIC DNA]</scope>
    <source>
        <strain evidence="2">fig4</strain>
    </source>
</reference>
<accession>A0A5B9DRL3</accession>
<keyword evidence="2" id="KW-1185">Reference proteome</keyword>
<proteinExistence type="predicted"/>
<protein>
    <submittedName>
        <fullName evidence="1">Uncharacterized protein</fullName>
    </submittedName>
</protein>
<evidence type="ECO:0000313" key="1">
    <source>
        <dbReference type="EMBL" id="QEE21575.1"/>
    </source>
</evidence>
<dbReference type="Proteomes" id="UP000321062">
    <property type="component" value="Chromosome"/>
</dbReference>
<gene>
    <name evidence="1" type="ORF">FNA67_15880</name>
</gene>
<name>A0A5B9DRL3_9HYPH</name>
<sequence length="130" mass="15037">MSANFTNQFFARLQAARNQLLQLDWWSEKLPPEQVVDLHDVVRVNDVLLLARKLVSRERSAAFVQLLSPDRPVTAGGVRLAVKLAHGTIKTFVQRYGHFDRDVQEWVLPGERTYVEKRAGEGFDDDFDWR</sequence>
<evidence type="ECO:0000313" key="2">
    <source>
        <dbReference type="Proteomes" id="UP000321062"/>
    </source>
</evidence>
<dbReference type="AlphaFoldDB" id="A0A5B9DRL3"/>
<organism evidence="1 2">
    <name type="scientific">Paradevosia tibetensis</name>
    <dbReference type="NCBI Taxonomy" id="1447062"/>
    <lineage>
        <taxon>Bacteria</taxon>
        <taxon>Pseudomonadati</taxon>
        <taxon>Pseudomonadota</taxon>
        <taxon>Alphaproteobacteria</taxon>
        <taxon>Hyphomicrobiales</taxon>
        <taxon>Devosiaceae</taxon>
        <taxon>Paradevosia</taxon>
    </lineage>
</organism>